<name>A0A3B0SVL8_9ZZZZ</name>
<dbReference type="EMBL" id="UOEI01000610">
    <property type="protein sequence ID" value="VAW08530.1"/>
    <property type="molecule type" value="Genomic_DNA"/>
</dbReference>
<dbReference type="Pfam" id="PF13468">
    <property type="entry name" value="Glyoxalase_3"/>
    <property type="match status" value="1"/>
</dbReference>
<dbReference type="PANTHER" id="PTHR40265:SF1">
    <property type="entry name" value="GLYOXALASE-LIKE DOMAIN-CONTAINING PROTEIN"/>
    <property type="match status" value="1"/>
</dbReference>
<evidence type="ECO:0000313" key="2">
    <source>
        <dbReference type="EMBL" id="VAW08530.1"/>
    </source>
</evidence>
<protein>
    <recommendedName>
        <fullName evidence="1">Glyoxalase-like domain-containing protein</fullName>
    </recommendedName>
</protein>
<organism evidence="2">
    <name type="scientific">hydrothermal vent metagenome</name>
    <dbReference type="NCBI Taxonomy" id="652676"/>
    <lineage>
        <taxon>unclassified sequences</taxon>
        <taxon>metagenomes</taxon>
        <taxon>ecological metagenomes</taxon>
    </lineage>
</organism>
<dbReference type="Gene3D" id="3.10.180.10">
    <property type="entry name" value="2,3-Dihydroxybiphenyl 1,2-Dioxygenase, domain 1"/>
    <property type="match status" value="1"/>
</dbReference>
<dbReference type="AlphaFoldDB" id="A0A3B0SVL8"/>
<accession>A0A3B0SVL8</accession>
<evidence type="ECO:0000259" key="1">
    <source>
        <dbReference type="Pfam" id="PF13468"/>
    </source>
</evidence>
<proteinExistence type="predicted"/>
<dbReference type="InterPro" id="IPR025870">
    <property type="entry name" value="Glyoxalase-like_dom"/>
</dbReference>
<dbReference type="InterPro" id="IPR029068">
    <property type="entry name" value="Glyas_Bleomycin-R_OHBP_Dase"/>
</dbReference>
<dbReference type="PANTHER" id="PTHR40265">
    <property type="entry name" value="BLL2707 PROTEIN"/>
    <property type="match status" value="1"/>
</dbReference>
<reference evidence="2" key="1">
    <citation type="submission" date="2018-06" db="EMBL/GenBank/DDBJ databases">
        <authorList>
            <person name="Zhirakovskaya E."/>
        </authorList>
    </citation>
    <scope>NUCLEOTIDE SEQUENCE</scope>
</reference>
<gene>
    <name evidence="2" type="ORF">MNBD_ACTINO01-1114</name>
</gene>
<feature type="domain" description="Glyoxalase-like" evidence="1">
    <location>
        <begin position="5"/>
        <end position="170"/>
    </location>
</feature>
<sequence length="207" mass="21252">MLSFVDHLVYATPDLDAGIASIEGLLGCTVVAGGKHEGWGTRNALVSLGDATYLEIIGPDPEASINGPATLFGIDALREPRLVTWAMKGHDLDELVTTAAGDGVDLGSVASGSRSLPDGSVLTWQLTDPFADRAGGILPFFIDWGDGPHPAASLPSAGELVALTLSHPDACTGAVLETLGIPMSVTASQTARISATIRTPHATITLS</sequence>
<dbReference type="SUPFAM" id="SSF54593">
    <property type="entry name" value="Glyoxalase/Bleomycin resistance protein/Dihydroxybiphenyl dioxygenase"/>
    <property type="match status" value="1"/>
</dbReference>